<keyword evidence="2 8" id="KW-0227">DNA damage</keyword>
<accession>A0A8F3AF30</accession>
<feature type="domain" description="HhH-GPD" evidence="9">
    <location>
        <begin position="162"/>
        <end position="319"/>
    </location>
</feature>
<dbReference type="PANTHER" id="PTHR43286">
    <property type="entry name" value="ENDONUCLEASE III-LIKE PROTEIN 1"/>
    <property type="match status" value="1"/>
</dbReference>
<dbReference type="GO" id="GO:0000703">
    <property type="term" value="F:oxidized pyrimidine nucleobase lesion DNA N-glycosylase activity"/>
    <property type="evidence" value="ECO:0007669"/>
    <property type="project" value="UniProtKB-UniRule"/>
</dbReference>
<proteinExistence type="inferred from homology"/>
<dbReference type="GO" id="GO:0006289">
    <property type="term" value="P:nucleotide-excision repair"/>
    <property type="evidence" value="ECO:0007669"/>
    <property type="project" value="TreeGrafter"/>
</dbReference>
<dbReference type="EC" id="3.2.2.-" evidence="8"/>
<evidence type="ECO:0000256" key="8">
    <source>
        <dbReference type="HAMAP-Rule" id="MF_03183"/>
    </source>
</evidence>
<dbReference type="GO" id="GO:0005739">
    <property type="term" value="C:mitochondrion"/>
    <property type="evidence" value="ECO:0007669"/>
    <property type="project" value="UniProtKB-SubCell"/>
</dbReference>
<evidence type="ECO:0000313" key="10">
    <source>
        <dbReference type="EMBL" id="QWW22283.1"/>
    </source>
</evidence>
<evidence type="ECO:0000259" key="9">
    <source>
        <dbReference type="SMART" id="SM00478"/>
    </source>
</evidence>
<dbReference type="EC" id="4.2.99.18" evidence="8"/>
<name>A0A8F3AF30_CANAR</name>
<dbReference type="Pfam" id="PF00633">
    <property type="entry name" value="HHH"/>
    <property type="match status" value="1"/>
</dbReference>
<dbReference type="GO" id="GO:0140078">
    <property type="term" value="F:class I DNA-(apurinic or apyrimidinic site) endonuclease activity"/>
    <property type="evidence" value="ECO:0007669"/>
    <property type="project" value="UniProtKB-EC"/>
</dbReference>
<dbReference type="Gene3D" id="3.60.10.10">
    <property type="entry name" value="Endonuclease/exonuclease/phosphatase"/>
    <property type="match status" value="1"/>
</dbReference>
<dbReference type="Gene3D" id="1.10.340.30">
    <property type="entry name" value="Hypothetical protein, domain 2"/>
    <property type="match status" value="1"/>
</dbReference>
<comment type="function">
    <text evidence="8">Bifunctional DNA N-glycosylase with associated apurinic/apyrimidinic (AP) lyase function that catalyzes the first step in base excision repair (BER), the primary repair pathway for the repair of oxidative DNA damage. The DNA N-glycosylase activity releases the damaged DNA base from DNA by cleaving the N-glycosidic bond, leaving an AP site. The AP lyase activity cleaves the phosphodiester bond 3' to the AP site by a beta-elimination. Primarily recognizes and repairs oxidative base damage of pyrimidines.</text>
</comment>
<evidence type="ECO:0000256" key="6">
    <source>
        <dbReference type="ARBA" id="ARBA00023295"/>
    </source>
</evidence>
<dbReference type="GO" id="GO:0003677">
    <property type="term" value="F:DNA binding"/>
    <property type="evidence" value="ECO:0007669"/>
    <property type="project" value="UniProtKB-UniRule"/>
</dbReference>
<dbReference type="SUPFAM" id="SSF48150">
    <property type="entry name" value="DNA-glycosylase"/>
    <property type="match status" value="1"/>
</dbReference>
<comment type="catalytic activity">
    <reaction evidence="7 8">
        <text>2'-deoxyribonucleotide-(2'-deoxyribose 5'-phosphate)-2'-deoxyribonucleotide-DNA = a 3'-end 2'-deoxyribonucleotide-(2,3-dehydro-2,3-deoxyribose 5'-phosphate)-DNA + a 5'-end 5'-phospho-2'-deoxyribonucleoside-DNA + H(+)</text>
        <dbReference type="Rhea" id="RHEA:66592"/>
        <dbReference type="Rhea" id="RHEA-COMP:13180"/>
        <dbReference type="Rhea" id="RHEA-COMP:16897"/>
        <dbReference type="Rhea" id="RHEA-COMP:17067"/>
        <dbReference type="ChEBI" id="CHEBI:15378"/>
        <dbReference type="ChEBI" id="CHEBI:136412"/>
        <dbReference type="ChEBI" id="CHEBI:157695"/>
        <dbReference type="ChEBI" id="CHEBI:167181"/>
        <dbReference type="EC" id="4.2.99.18"/>
    </reaction>
</comment>
<organism evidence="10">
    <name type="scientific">Candidozyma auris</name>
    <name type="common">Yeast</name>
    <name type="synonym">Candida auris</name>
    <dbReference type="NCBI Taxonomy" id="498019"/>
    <lineage>
        <taxon>Eukaryota</taxon>
        <taxon>Fungi</taxon>
        <taxon>Dikarya</taxon>
        <taxon>Ascomycota</taxon>
        <taxon>Saccharomycotina</taxon>
        <taxon>Pichiomycetes</taxon>
        <taxon>Metschnikowiaceae</taxon>
        <taxon>Candidozyma</taxon>
    </lineage>
</organism>
<comment type="similarity">
    <text evidence="1 8">Belongs to the Nth/MutY family.</text>
</comment>
<evidence type="ECO:0000256" key="3">
    <source>
        <dbReference type="ARBA" id="ARBA00022801"/>
    </source>
</evidence>
<dbReference type="InterPro" id="IPR036691">
    <property type="entry name" value="Endo/exonu/phosph_ase_sf"/>
</dbReference>
<evidence type="ECO:0000256" key="1">
    <source>
        <dbReference type="ARBA" id="ARBA00008343"/>
    </source>
</evidence>
<dbReference type="InterPro" id="IPR023170">
    <property type="entry name" value="HhH_base_excis_C"/>
</dbReference>
<evidence type="ECO:0000256" key="4">
    <source>
        <dbReference type="ARBA" id="ARBA00023204"/>
    </source>
</evidence>
<sequence length="731" mass="84135">MPIKRVVAKAGVEKLVKRRRSSRIIAKLEVTRVGEVKIESHPSTVKEETPDEVIQEVVKEEAKKEFKQEVRNHVQETVEIVSGDTISPINGTCFSTVTDDDLAEGQPKNWSAIYNEVVKMRGKILTPVDSMGCEKMPDTLSPKLSERQPRLYRFQLLISLMLSSQTKDEINYEATQRMKEYFISKGFPDGVCIEAIRASTETEIDGLIQRVGFHRRKAMYIKRACEILAEKHNGDIPKSIEEVVELPGVGPKMGHLLLQFGWGVNSGIGVDVHIHRLAQKWGWVKKTDKPEVTRLELESWLPRRLWAQVNPLLVGFGQTVCNSQGSNCDVCSLATKGLCKGVDRKLLKGPISEKRLEKLRRQLESTPPIYPHTSVPIPKDFDALAYRNWVQFERTSPEAFSVMSYNLLSQHYVWKQVFEYLDPRFLDWPHYRFPLINRIIEQLPCDIMCFQELECSVYQHEWRKNFPVKNYESVYFRKPQPAYWGTRPPEFMDGVAIFINKDRFDLLKSHKVNFGHYVSTHTDRFQITEDMKSRLIPRNTVAVLVKLRDKLTKKILYVTNTHLYWSPAFNDVKLMQTKLLLNELSRFTEECDEENPCILMCGDFNSTPTSSVYKLLSRGIVRLSEKDLADYYYGEKLDGESISNDVLRNQFSLVPAYGPLLDDSFSEKLDFTSYTKSLTAVLDHIWFSKSNLAATKVLGKVDESYSMNAAGFPDRQFPSDHIPLISEIKYL</sequence>
<protein>
    <recommendedName>
        <fullName evidence="8">Endonuclease III homolog</fullName>
        <ecNumber evidence="8">3.2.2.-</ecNumber>
        <ecNumber evidence="8">4.2.99.18</ecNumber>
    </recommendedName>
    <alternativeName>
        <fullName evidence="8">Bifunctional DNA N-glycosylase/DNA-(apurinic or apyrimidinic site) lyase</fullName>
        <shortName evidence="8">DNA glycosylase/AP lyase</shortName>
    </alternativeName>
</protein>
<dbReference type="GO" id="GO:0006285">
    <property type="term" value="P:base-excision repair, AP site formation"/>
    <property type="evidence" value="ECO:0007669"/>
    <property type="project" value="UniProtKB-UniRule"/>
</dbReference>
<keyword evidence="6 8" id="KW-0326">Glycosidase</keyword>
<dbReference type="PROSITE" id="PS01155">
    <property type="entry name" value="ENDONUCLEASE_III_2"/>
    <property type="match status" value="1"/>
</dbReference>
<comment type="subcellular location">
    <subcellularLocation>
        <location evidence="8">Nucleus</location>
    </subcellularLocation>
    <subcellularLocation>
        <location evidence="8">Mitochondrion</location>
    </subcellularLocation>
</comment>
<dbReference type="AlphaFoldDB" id="A0A8F3AF30"/>
<dbReference type="InterPro" id="IPR030841">
    <property type="entry name" value="NTH1"/>
</dbReference>
<dbReference type="SUPFAM" id="SSF56219">
    <property type="entry name" value="DNase I-like"/>
    <property type="match status" value="1"/>
</dbReference>
<dbReference type="InterPro" id="IPR005135">
    <property type="entry name" value="Endo/exonuclease/phosphatase"/>
</dbReference>
<dbReference type="EMBL" id="CP076749">
    <property type="protein sequence ID" value="QWW22283.1"/>
    <property type="molecule type" value="Genomic_DNA"/>
</dbReference>
<evidence type="ECO:0000256" key="2">
    <source>
        <dbReference type="ARBA" id="ARBA00022763"/>
    </source>
</evidence>
<dbReference type="FunFam" id="1.10.340.30:FF:000001">
    <property type="entry name" value="Endonuclease III"/>
    <property type="match status" value="1"/>
</dbReference>
<keyword evidence="5 8" id="KW-0456">Lyase</keyword>
<dbReference type="InterPro" id="IPR011257">
    <property type="entry name" value="DNA_glycosylase"/>
</dbReference>
<dbReference type="InterPro" id="IPR003265">
    <property type="entry name" value="HhH-GPD_domain"/>
</dbReference>
<evidence type="ECO:0000256" key="5">
    <source>
        <dbReference type="ARBA" id="ARBA00023239"/>
    </source>
</evidence>
<dbReference type="SMART" id="SM00478">
    <property type="entry name" value="ENDO3c"/>
    <property type="match status" value="1"/>
</dbReference>
<dbReference type="InterPro" id="IPR004036">
    <property type="entry name" value="Endonuclease-III-like_CS2"/>
</dbReference>
<dbReference type="HAMAP" id="MF_03183">
    <property type="entry name" value="Endonuclease_III_Nth"/>
    <property type="match status" value="1"/>
</dbReference>
<keyword evidence="4 8" id="KW-0234">DNA repair</keyword>
<comment type="caution">
    <text evidence="8">Lacks conserved residue(s) required for the propagation of feature annotation.</text>
</comment>
<dbReference type="GO" id="GO:0005634">
    <property type="term" value="C:nucleus"/>
    <property type="evidence" value="ECO:0007669"/>
    <property type="project" value="UniProtKB-SubCell"/>
</dbReference>
<keyword evidence="8" id="KW-0496">Mitochondrion</keyword>
<evidence type="ECO:0000256" key="7">
    <source>
        <dbReference type="ARBA" id="ARBA00044632"/>
    </source>
</evidence>
<keyword evidence="3 8" id="KW-0378">Hydrolase</keyword>
<dbReference type="Proteomes" id="UP000825438">
    <property type="component" value="Chromosome I"/>
</dbReference>
<dbReference type="CDD" id="cd00056">
    <property type="entry name" value="ENDO3c"/>
    <property type="match status" value="1"/>
</dbReference>
<dbReference type="Gene3D" id="1.10.1670.10">
    <property type="entry name" value="Helix-hairpin-Helix base-excision DNA repair enzymes (C-terminal)"/>
    <property type="match status" value="1"/>
</dbReference>
<dbReference type="Pfam" id="PF00730">
    <property type="entry name" value="HhH-GPD"/>
    <property type="match status" value="1"/>
</dbReference>
<dbReference type="InterPro" id="IPR000445">
    <property type="entry name" value="HhH_motif"/>
</dbReference>
<gene>
    <name evidence="8" type="primary">NTG1</name>
    <name evidence="10" type="ORF">CA7LBN_001029</name>
</gene>
<reference evidence="10" key="1">
    <citation type="submission" date="2021-06" db="EMBL/GenBank/DDBJ databases">
        <title>Candida auris outbreak in lebanese hospital.</title>
        <authorList>
            <person name="Finianos M."/>
        </authorList>
    </citation>
    <scope>NUCLEOTIDE SEQUENCE</scope>
    <source>
        <strain evidence="10">CA7LBN</strain>
    </source>
</reference>
<dbReference type="Pfam" id="PF03372">
    <property type="entry name" value="Exo_endo_phos"/>
    <property type="match status" value="1"/>
</dbReference>
<dbReference type="PANTHER" id="PTHR43286:SF1">
    <property type="entry name" value="ENDONUCLEASE III-LIKE PROTEIN 1"/>
    <property type="match status" value="1"/>
</dbReference>
<keyword evidence="8" id="KW-0539">Nucleus</keyword>